<dbReference type="KEGG" id="pfd:PFDG_05341"/>
<evidence type="ECO:0000313" key="2">
    <source>
        <dbReference type="Proteomes" id="UP000054282"/>
    </source>
</evidence>
<name>A0A0L7MAC1_PLAF4</name>
<dbReference type="EMBL" id="GG703285">
    <property type="protein sequence ID" value="KOB89787.1"/>
    <property type="molecule type" value="Genomic_DNA"/>
</dbReference>
<organism evidence="1 2">
    <name type="scientific">Plasmodium falciparum (isolate Dd2)</name>
    <dbReference type="NCBI Taxonomy" id="57267"/>
    <lineage>
        <taxon>Eukaryota</taxon>
        <taxon>Sar</taxon>
        <taxon>Alveolata</taxon>
        <taxon>Apicomplexa</taxon>
        <taxon>Aconoidasida</taxon>
        <taxon>Haemosporida</taxon>
        <taxon>Plasmodiidae</taxon>
        <taxon>Plasmodium</taxon>
        <taxon>Plasmodium (Laverania)</taxon>
    </lineage>
</organism>
<protein>
    <submittedName>
        <fullName evidence="1">Uncharacterized protein</fullName>
    </submittedName>
</protein>
<dbReference type="AlphaFoldDB" id="A0A0L7MAC1"/>
<proteinExistence type="predicted"/>
<dbReference type="Proteomes" id="UP000054282">
    <property type="component" value="Unassembled WGS sequence"/>
</dbReference>
<accession>A0A0L7MAC1</accession>
<evidence type="ECO:0000313" key="1">
    <source>
        <dbReference type="EMBL" id="KOB89787.1"/>
    </source>
</evidence>
<sequence length="61" mass="7141">MVIFLRELEQYMDNSYASDYRHAKIILEHMGDREISKTTNDSSITHSTETTTFLLTNDIEN</sequence>
<reference evidence="2" key="1">
    <citation type="submission" date="2006-09" db="EMBL/GenBank/DDBJ databases">
        <title>Annotation of Plasmodium falciparum Dd2.</title>
        <authorList>
            <consortium name="The Broad Institute Genome Sequencing Platform"/>
            <person name="Volkman S.K."/>
            <person name="Neafsey D.E."/>
            <person name="Dash A.P."/>
            <person name="Chitnis C.E."/>
            <person name="Hartl D.L."/>
            <person name="Young S.K."/>
            <person name="Zeng Q."/>
            <person name="Koehrsen M."/>
            <person name="Alvarado L."/>
            <person name="Berlin A."/>
            <person name="Borenstein D."/>
            <person name="Chapman S.B."/>
            <person name="Chen Z."/>
            <person name="Engels R."/>
            <person name="Freedman E."/>
            <person name="Gellesch M."/>
            <person name="Goldberg J."/>
            <person name="Griggs A."/>
            <person name="Gujja S."/>
            <person name="Heilman E.R."/>
            <person name="Heiman D.I."/>
            <person name="Howarth C."/>
            <person name="Jen D."/>
            <person name="Larson L."/>
            <person name="Mehta T."/>
            <person name="Neiman D."/>
            <person name="Park D."/>
            <person name="Pearson M."/>
            <person name="Roberts A."/>
            <person name="Saif S."/>
            <person name="Shea T."/>
            <person name="Shenoy N."/>
            <person name="Sisk P."/>
            <person name="Stolte C."/>
            <person name="Sykes S."/>
            <person name="Walk T."/>
            <person name="White J."/>
            <person name="Yandava C."/>
            <person name="Haas B."/>
            <person name="Henn M.R."/>
            <person name="Nusbaum C."/>
            <person name="Birren B."/>
        </authorList>
    </citation>
    <scope>NUCLEOTIDE SEQUENCE [LARGE SCALE GENOMIC DNA]</scope>
</reference>
<feature type="non-terminal residue" evidence="1">
    <location>
        <position position="61"/>
    </location>
</feature>
<reference evidence="2" key="2">
    <citation type="submission" date="2006-09" db="EMBL/GenBank/DDBJ databases">
        <title>The genome sequence of Plasmodium falciparum Dd2.</title>
        <authorList>
            <consortium name="The Broad Institute Genome Sequencing Platform"/>
            <person name="Birren B."/>
            <person name="Lander E."/>
            <person name="Galagan J."/>
            <person name="Nusbaum C."/>
            <person name="Devon K."/>
            <person name="Henn M."/>
            <person name="Jaffe D."/>
            <person name="Butler J."/>
            <person name="Alvarez P."/>
            <person name="Gnerre S."/>
            <person name="Grabherr M."/>
            <person name="Kleber M."/>
            <person name="Mauceli E."/>
            <person name="Brockman W."/>
            <person name="MacCallum I.A."/>
            <person name="Rounsley S."/>
            <person name="Young S."/>
            <person name="LaButti K."/>
            <person name="Pushparaj V."/>
            <person name="DeCaprio D."/>
            <person name="Crawford M."/>
            <person name="Koehrsen M."/>
            <person name="Engels R."/>
            <person name="Montgomery P."/>
            <person name="Pearson M."/>
            <person name="Howarth C."/>
            <person name="Larson L."/>
            <person name="Luoma S."/>
            <person name="White J."/>
            <person name="Kodira C."/>
            <person name="Zeng Q."/>
            <person name="O'Leary S."/>
            <person name="Yandava C."/>
            <person name="Alvarado L."/>
            <person name="Wirth D."/>
            <person name="Volkman S."/>
            <person name="Hartl D."/>
        </authorList>
    </citation>
    <scope>NUCLEOTIDE SEQUENCE [LARGE SCALE GENOMIC DNA]</scope>
</reference>
<gene>
    <name evidence="1" type="ORF">PFDG_05341</name>
</gene>